<dbReference type="RefSeq" id="WP_150456564.1">
    <property type="nucleotide sequence ID" value="NZ_VYKK01000004.1"/>
</dbReference>
<reference evidence="1 2" key="1">
    <citation type="submission" date="2019-09" db="EMBL/GenBank/DDBJ databases">
        <title>Bacillus ochoae sp. nov., Paenibacillus whitsoniae sp. nov., Paenibacillus spiritus sp. nov. Isolated from the Mars Exploration Rover during spacecraft assembly.</title>
        <authorList>
            <person name="Seuylemezian A."/>
            <person name="Vaishampayan P."/>
        </authorList>
    </citation>
    <scope>NUCLEOTIDE SEQUENCE [LARGE SCALE GENOMIC DNA]</scope>
    <source>
        <strain evidence="1 2">MER_111</strain>
    </source>
</reference>
<name>A0A5J5GIE2_9BACL</name>
<keyword evidence="2" id="KW-1185">Reference proteome</keyword>
<gene>
    <name evidence="1" type="ORF">F4V43_01960</name>
</gene>
<sequence>MNMKEQYNLLVQSAIDKNIGDSQSEFGFLNARLTTYNVFTFSNVKVKFSTTDQSVEVIRLDNDNPVFCRNASGEIYRIHGEVNRVREALESLANN</sequence>
<accession>A0A5J5GIE2</accession>
<proteinExistence type="predicted"/>
<comment type="caution">
    <text evidence="1">The sequence shown here is derived from an EMBL/GenBank/DDBJ whole genome shotgun (WGS) entry which is preliminary data.</text>
</comment>
<protein>
    <submittedName>
        <fullName evidence="1">Uncharacterized protein</fullName>
    </submittedName>
</protein>
<dbReference type="EMBL" id="VYKK01000004">
    <property type="protein sequence ID" value="KAA9007274.1"/>
    <property type="molecule type" value="Genomic_DNA"/>
</dbReference>
<dbReference type="AlphaFoldDB" id="A0A5J5GIE2"/>
<evidence type="ECO:0000313" key="2">
    <source>
        <dbReference type="Proteomes" id="UP000367750"/>
    </source>
</evidence>
<dbReference type="Proteomes" id="UP000367750">
    <property type="component" value="Unassembled WGS sequence"/>
</dbReference>
<evidence type="ECO:0000313" key="1">
    <source>
        <dbReference type="EMBL" id="KAA9007274.1"/>
    </source>
</evidence>
<organism evidence="1 2">
    <name type="scientific">Paenibacillus spiritus</name>
    <dbReference type="NCBI Taxonomy" id="2496557"/>
    <lineage>
        <taxon>Bacteria</taxon>
        <taxon>Bacillati</taxon>
        <taxon>Bacillota</taxon>
        <taxon>Bacilli</taxon>
        <taxon>Bacillales</taxon>
        <taxon>Paenibacillaceae</taxon>
        <taxon>Paenibacillus</taxon>
    </lineage>
</organism>